<organism evidence="4 5">
    <name type="scientific">Motilibacter deserti</name>
    <dbReference type="NCBI Taxonomy" id="2714956"/>
    <lineage>
        <taxon>Bacteria</taxon>
        <taxon>Bacillati</taxon>
        <taxon>Actinomycetota</taxon>
        <taxon>Actinomycetes</taxon>
        <taxon>Motilibacterales</taxon>
        <taxon>Motilibacteraceae</taxon>
        <taxon>Motilibacter</taxon>
    </lineage>
</organism>
<dbReference type="PANTHER" id="PTHR44757">
    <property type="entry name" value="DIGUANYLATE CYCLASE DGCP"/>
    <property type="match status" value="1"/>
</dbReference>
<dbReference type="Pfam" id="PF08448">
    <property type="entry name" value="PAS_4"/>
    <property type="match status" value="1"/>
</dbReference>
<evidence type="ECO:0000313" key="4">
    <source>
        <dbReference type="EMBL" id="NHC15968.1"/>
    </source>
</evidence>
<dbReference type="InterPro" id="IPR043128">
    <property type="entry name" value="Rev_trsase/Diguanyl_cyclase"/>
</dbReference>
<evidence type="ECO:0000256" key="1">
    <source>
        <dbReference type="SAM" id="MobiDB-lite"/>
    </source>
</evidence>
<name>A0ABX0GZH1_9ACTN</name>
<reference evidence="4 5" key="1">
    <citation type="submission" date="2020-03" db="EMBL/GenBank/DDBJ databases">
        <title>Two novel Motilibacter sp.</title>
        <authorList>
            <person name="Liu S."/>
        </authorList>
    </citation>
    <scope>NUCLEOTIDE SEQUENCE [LARGE SCALE GENOMIC DNA]</scope>
    <source>
        <strain evidence="4 5">E257</strain>
    </source>
</reference>
<dbReference type="SUPFAM" id="SSF55785">
    <property type="entry name" value="PYP-like sensor domain (PAS domain)"/>
    <property type="match status" value="1"/>
</dbReference>
<dbReference type="InterPro" id="IPR035965">
    <property type="entry name" value="PAS-like_dom_sf"/>
</dbReference>
<dbReference type="InterPro" id="IPR029787">
    <property type="entry name" value="Nucleotide_cyclase"/>
</dbReference>
<gene>
    <name evidence="4" type="ORF">G9H71_19470</name>
</gene>
<dbReference type="SUPFAM" id="SSF141868">
    <property type="entry name" value="EAL domain-like"/>
    <property type="match status" value="1"/>
</dbReference>
<evidence type="ECO:0000259" key="3">
    <source>
        <dbReference type="PROSITE" id="PS50887"/>
    </source>
</evidence>
<dbReference type="Gene3D" id="3.30.70.270">
    <property type="match status" value="1"/>
</dbReference>
<keyword evidence="5" id="KW-1185">Reference proteome</keyword>
<comment type="caution">
    <text evidence="4">The sequence shown here is derived from an EMBL/GenBank/DDBJ whole genome shotgun (WGS) entry which is preliminary data.</text>
</comment>
<dbReference type="RefSeq" id="WP_166284448.1">
    <property type="nucleotide sequence ID" value="NZ_JAANNP010000075.1"/>
</dbReference>
<dbReference type="CDD" id="cd01948">
    <property type="entry name" value="EAL"/>
    <property type="match status" value="1"/>
</dbReference>
<feature type="domain" description="GGDEF" evidence="3">
    <location>
        <begin position="776"/>
        <end position="908"/>
    </location>
</feature>
<dbReference type="SMART" id="SM00267">
    <property type="entry name" value="GGDEF"/>
    <property type="match status" value="1"/>
</dbReference>
<evidence type="ECO:0000313" key="5">
    <source>
        <dbReference type="Proteomes" id="UP000800981"/>
    </source>
</evidence>
<dbReference type="SMART" id="SM00065">
    <property type="entry name" value="GAF"/>
    <property type="match status" value="1"/>
</dbReference>
<dbReference type="InterPro" id="IPR052155">
    <property type="entry name" value="Biofilm_reg_signaling"/>
</dbReference>
<dbReference type="Gene3D" id="3.30.450.40">
    <property type="match status" value="1"/>
</dbReference>
<dbReference type="InterPro" id="IPR001633">
    <property type="entry name" value="EAL_dom"/>
</dbReference>
<dbReference type="EMBL" id="JAANNP010000075">
    <property type="protein sequence ID" value="NHC15968.1"/>
    <property type="molecule type" value="Genomic_DNA"/>
</dbReference>
<dbReference type="InterPro" id="IPR003018">
    <property type="entry name" value="GAF"/>
</dbReference>
<dbReference type="InterPro" id="IPR000160">
    <property type="entry name" value="GGDEF_dom"/>
</dbReference>
<dbReference type="SMART" id="SM00052">
    <property type="entry name" value="EAL"/>
    <property type="match status" value="1"/>
</dbReference>
<dbReference type="PROSITE" id="PS50883">
    <property type="entry name" value="EAL"/>
    <property type="match status" value="1"/>
</dbReference>
<dbReference type="InterPro" id="IPR013656">
    <property type="entry name" value="PAS_4"/>
</dbReference>
<dbReference type="SUPFAM" id="SSF55781">
    <property type="entry name" value="GAF domain-like"/>
    <property type="match status" value="1"/>
</dbReference>
<sequence>METVGEPGQHADRPRADGPSAGNVLLHVLERLSDPGDAVRDVSALAATVAEALRDDVGCVIWSGPAGAPPEIGAWHSEPAVAAALGRWARAAVNAENGAPALALAATAPVALTGEEGLRALGAGAGDERPPPGLGDVRVLVAALRVGARSLGALALVRPLGSERSGSGRAGDASAAGDLTLAGAAASGLALALENARQAAETRVLEPGRHAAQEAYASALAREGLLAAVPERLAEAADDLRAAASAVAGTASAIFGDPAAVVVLDASGRHPEHIGVAHPDASLQRALQRVLDHRAAQAKGLVPGGAVSRALDEEEVWLTLVNEDEIADLVGAEAAPLIQAMAPLRLIARRIDGRRGAIGAVFVIRGQDRPPYVPGDLESLRALCDRVGLQLDNARLLFTARREVEERRRAEAALAAAAARQEAVATISDSLANTATEPAAMSDCVARTIRDVLGEACAVALVDPDDPTRARALSFVHWDASVQQGVRAFSRTAPPETVPPGLLRRVLQVGAVRTNFLTAGQAEENAGDYAARMPAGEGTHVLAERIDGRDRAWGAIAVWRSALRAPYSEEDQRFLHLLAQRVAVHVDNAHLLDAMRREVDERRSTEAELASTVGHITEIIDALPVGLVVLDADGRVERVNRRWTETLADDPAIPRLRDDSGMHYPTLLRKVSLQFVSPSLGALGAAVQDLLDGRNTAYESDVMRPRDGEERWYHCRAVPRAGGGAIIIYDDVTERRAAERDAAYRATHDPLTGLPNRSLLLDRVNHAVARAQRQPATLAALFIDLDHFKLANDTYGHPFGDELLLQVSQRLSSVVRPGDTLARFGGDEFVLLCEDLPRSEDAERIALRILDSLERPLLVQGREFVQTASVGLAISEPGTDASDLLARADGALLDAKEGGRARLARHDTERTERARRVLDLTQSLRRAVTVGDLELRFQPVVGLRDGRLRGCEALVRWRRDGRIVEPAEFLAEAEESGLIVQLGEWVLDAACAQAAAWRAVGHPERVFVNISPTQLSSGLVDRIEAALRAHGLPGSALGVEIPEGALMRDPNASALHLSALAALGVRVEVDDFGTGYSSLSYLEEFAPHSLKIDRRFIRDVHLDQRHRHVVGAIIALAHALGVESTAEGVELPEQLAVIRELGCDSAQGYLLRRPVPAGEVWPEPFALPAAVG</sequence>
<dbReference type="Pfam" id="PF00563">
    <property type="entry name" value="EAL"/>
    <property type="match status" value="1"/>
</dbReference>
<evidence type="ECO:0000259" key="2">
    <source>
        <dbReference type="PROSITE" id="PS50883"/>
    </source>
</evidence>
<dbReference type="CDD" id="cd01949">
    <property type="entry name" value="GGDEF"/>
    <property type="match status" value="1"/>
</dbReference>
<dbReference type="NCBIfam" id="TIGR00254">
    <property type="entry name" value="GGDEF"/>
    <property type="match status" value="1"/>
</dbReference>
<feature type="domain" description="EAL" evidence="2">
    <location>
        <begin position="917"/>
        <end position="1168"/>
    </location>
</feature>
<dbReference type="InterPro" id="IPR029016">
    <property type="entry name" value="GAF-like_dom_sf"/>
</dbReference>
<dbReference type="InterPro" id="IPR035919">
    <property type="entry name" value="EAL_sf"/>
</dbReference>
<dbReference type="Gene3D" id="3.20.20.450">
    <property type="entry name" value="EAL domain"/>
    <property type="match status" value="1"/>
</dbReference>
<protein>
    <submittedName>
        <fullName evidence="4">EAL domain-containing protein</fullName>
    </submittedName>
</protein>
<dbReference type="SUPFAM" id="SSF55073">
    <property type="entry name" value="Nucleotide cyclase"/>
    <property type="match status" value="1"/>
</dbReference>
<proteinExistence type="predicted"/>
<dbReference type="Pfam" id="PF00990">
    <property type="entry name" value="GGDEF"/>
    <property type="match status" value="1"/>
</dbReference>
<dbReference type="PANTHER" id="PTHR44757:SF2">
    <property type="entry name" value="BIOFILM ARCHITECTURE MAINTENANCE PROTEIN MBAA"/>
    <property type="match status" value="1"/>
</dbReference>
<feature type="region of interest" description="Disordered" evidence="1">
    <location>
        <begin position="1"/>
        <end position="20"/>
    </location>
</feature>
<dbReference type="PROSITE" id="PS50887">
    <property type="entry name" value="GGDEF"/>
    <property type="match status" value="1"/>
</dbReference>
<dbReference type="Gene3D" id="3.30.450.20">
    <property type="entry name" value="PAS domain"/>
    <property type="match status" value="1"/>
</dbReference>
<accession>A0ABX0GZH1</accession>
<dbReference type="Proteomes" id="UP000800981">
    <property type="component" value="Unassembled WGS sequence"/>
</dbReference>